<keyword evidence="10" id="KW-1185">Reference proteome</keyword>
<keyword evidence="2" id="KW-0479">Metal-binding</keyword>
<keyword evidence="3" id="KW-0862">Zinc</keyword>
<dbReference type="GO" id="GO:0046872">
    <property type="term" value="F:metal ion binding"/>
    <property type="evidence" value="ECO:0007669"/>
    <property type="project" value="UniProtKB-KW"/>
</dbReference>
<dbReference type="EMBL" id="CP055902">
    <property type="protein sequence ID" value="QKX63081.1"/>
    <property type="molecule type" value="Genomic_DNA"/>
</dbReference>
<evidence type="ECO:0000256" key="2">
    <source>
        <dbReference type="ARBA" id="ARBA00022723"/>
    </source>
</evidence>
<dbReference type="GO" id="GO:0005634">
    <property type="term" value="C:nucleus"/>
    <property type="evidence" value="ECO:0007669"/>
    <property type="project" value="UniProtKB-SubCell"/>
</dbReference>
<dbReference type="Proteomes" id="UP000509510">
    <property type="component" value="Chromosome V"/>
</dbReference>
<dbReference type="KEGG" id="trg:TRUGW13939_10249"/>
<dbReference type="GeneID" id="55997730"/>
<keyword evidence="7" id="KW-0539">Nucleus</keyword>
<organism evidence="9 10">
    <name type="scientific">Talaromyces rugulosus</name>
    <name type="common">Penicillium rugulosum</name>
    <dbReference type="NCBI Taxonomy" id="121627"/>
    <lineage>
        <taxon>Eukaryota</taxon>
        <taxon>Fungi</taxon>
        <taxon>Dikarya</taxon>
        <taxon>Ascomycota</taxon>
        <taxon>Pezizomycotina</taxon>
        <taxon>Eurotiomycetes</taxon>
        <taxon>Eurotiomycetidae</taxon>
        <taxon>Eurotiales</taxon>
        <taxon>Trichocomaceae</taxon>
        <taxon>Talaromyces</taxon>
        <taxon>Talaromyces sect. Islandici</taxon>
    </lineage>
</organism>
<protein>
    <submittedName>
        <fullName evidence="9">Uncharacterized protein</fullName>
    </submittedName>
</protein>
<evidence type="ECO:0000256" key="6">
    <source>
        <dbReference type="ARBA" id="ARBA00023163"/>
    </source>
</evidence>
<dbReference type="OrthoDB" id="189997at2759"/>
<gene>
    <name evidence="9" type="ORF">TRUGW13939_10249</name>
</gene>
<evidence type="ECO:0000256" key="5">
    <source>
        <dbReference type="ARBA" id="ARBA00023125"/>
    </source>
</evidence>
<keyword evidence="5" id="KW-0238">DNA-binding</keyword>
<dbReference type="PANTHER" id="PTHR47782:SF12">
    <property type="entry name" value="ZN(II)2CYS6 TRANSCRIPTION FACTOR (EUROFUNG)"/>
    <property type="match status" value="1"/>
</dbReference>
<evidence type="ECO:0000256" key="7">
    <source>
        <dbReference type="ARBA" id="ARBA00023242"/>
    </source>
</evidence>
<dbReference type="RefSeq" id="XP_035349255.1">
    <property type="nucleotide sequence ID" value="XM_035493362.1"/>
</dbReference>
<reference evidence="10" key="1">
    <citation type="submission" date="2020-06" db="EMBL/GenBank/DDBJ databases">
        <title>A chromosome-scale genome assembly of Talaromyces rugulosus W13939.</title>
        <authorList>
            <person name="Wang B."/>
            <person name="Guo L."/>
            <person name="Ye K."/>
            <person name="Wang L."/>
        </authorList>
    </citation>
    <scope>NUCLEOTIDE SEQUENCE [LARGE SCALE GENOMIC DNA]</scope>
    <source>
        <strain evidence="10">W13939</strain>
    </source>
</reference>
<evidence type="ECO:0000256" key="8">
    <source>
        <dbReference type="SAM" id="MobiDB-lite"/>
    </source>
</evidence>
<evidence type="ECO:0000256" key="1">
    <source>
        <dbReference type="ARBA" id="ARBA00004123"/>
    </source>
</evidence>
<dbReference type="GO" id="GO:0045944">
    <property type="term" value="P:positive regulation of transcription by RNA polymerase II"/>
    <property type="evidence" value="ECO:0007669"/>
    <property type="project" value="TreeGrafter"/>
</dbReference>
<proteinExistence type="predicted"/>
<accession>A0A7H8RBB1</accession>
<keyword evidence="4" id="KW-0805">Transcription regulation</keyword>
<evidence type="ECO:0000313" key="10">
    <source>
        <dbReference type="Proteomes" id="UP000509510"/>
    </source>
</evidence>
<dbReference type="GO" id="GO:0043565">
    <property type="term" value="F:sequence-specific DNA binding"/>
    <property type="evidence" value="ECO:0007669"/>
    <property type="project" value="TreeGrafter"/>
</dbReference>
<dbReference type="InterPro" id="IPR052202">
    <property type="entry name" value="Yeast_MetPath_Reg"/>
</dbReference>
<dbReference type="AlphaFoldDB" id="A0A7H8RBB1"/>
<keyword evidence="6" id="KW-0804">Transcription</keyword>
<evidence type="ECO:0000313" key="9">
    <source>
        <dbReference type="EMBL" id="QKX63081.1"/>
    </source>
</evidence>
<feature type="region of interest" description="Disordered" evidence="8">
    <location>
        <begin position="217"/>
        <end position="258"/>
    </location>
</feature>
<dbReference type="GO" id="GO:0000981">
    <property type="term" value="F:DNA-binding transcription factor activity, RNA polymerase II-specific"/>
    <property type="evidence" value="ECO:0007669"/>
    <property type="project" value="TreeGrafter"/>
</dbReference>
<sequence>MDLGISKVPFRLKDWVVDKVPPESLKEQQTMHFIQLQRFRDLVTTRLYSPSDQDKDEDRHGFIMDMAHRLENWKMRAQQLAAADIHTANLWELWHSGTTLRLLRPLLQQHPVVSNNLQRCYSLSTETIDISFTQLFIRRHTPVTYSWKDICDIILAGVTFLYVISTSKEVIEDDASFLGRRFAKFTAILKTALQNWPNAARAQSLLVSLTKHTMDNIHSRGADDQGEQQRLSKRPRITPDTNEASNLPCPDGDDGIDLPVPRAKVRRGLAHRDSESEVQSNASKDGLEDSFFTHEFVERHRVRIMSTILGLNPPQIEGEHGMGTSCDGMNDYMSFLEFVDVLHCGAVP</sequence>
<name>A0A7H8RBB1_TALRU</name>
<dbReference type="PANTHER" id="PTHR47782">
    <property type="entry name" value="ZN(II)2CYS6 TRANSCRIPTION FACTOR (EUROFUNG)-RELATED"/>
    <property type="match status" value="1"/>
</dbReference>
<comment type="subcellular location">
    <subcellularLocation>
        <location evidence="1">Nucleus</location>
    </subcellularLocation>
</comment>
<evidence type="ECO:0000256" key="3">
    <source>
        <dbReference type="ARBA" id="ARBA00022833"/>
    </source>
</evidence>
<evidence type="ECO:0000256" key="4">
    <source>
        <dbReference type="ARBA" id="ARBA00023015"/>
    </source>
</evidence>